<feature type="compositionally biased region" description="Low complexity" evidence="1">
    <location>
        <begin position="387"/>
        <end position="396"/>
    </location>
</feature>
<name>A0A9W9VHP1_9EURO</name>
<evidence type="ECO:0000313" key="3">
    <source>
        <dbReference type="Proteomes" id="UP001147782"/>
    </source>
</evidence>
<keyword evidence="3" id="KW-1185">Reference proteome</keyword>
<reference evidence="2" key="1">
    <citation type="submission" date="2022-11" db="EMBL/GenBank/DDBJ databases">
        <authorList>
            <person name="Petersen C."/>
        </authorList>
    </citation>
    <scope>NUCLEOTIDE SEQUENCE</scope>
    <source>
        <strain evidence="2">IBT 29864</strain>
    </source>
</reference>
<dbReference type="RefSeq" id="XP_056557382.1">
    <property type="nucleotide sequence ID" value="XM_056695170.1"/>
</dbReference>
<feature type="compositionally biased region" description="Polar residues" evidence="1">
    <location>
        <begin position="303"/>
        <end position="321"/>
    </location>
</feature>
<sequence length="558" mass="60707">MYEDPGYRDPFAAWHSGELPDGSLCSKCLELHGVHAPCTPLKPLPADAVSLPPRSIKSGITGALSLHDYRKYLSRSAECVDDPVDRSEKTLKRKTATSNLNRPPPLVSLSSCAISVSSAASSTPPLSPSYSHSIISYQSEQEPEVSEASTVVIPPPQGPRVHLVSEKFTRPRPNRKRLNTFREKLQRDAQAPGQARQPLPHPRPQASTPMLANTQAVATISHGGASFEILNPRKSLDVARIVSFIEDVDGCSMLSYDPHHDSIVSSNPYSADESFDGASLSQFTDASLPSHFSSPSLYATSPSMGYSTPKRQTADIPSSSPGVHDRVRSLSDYSLRKHDYWTPARKEDATSPLQNSQINTTHDLPNQPTVSTTERPQDPESEPDLPSEPQSPSSQPTFFSGESDIGEPGSPVYANGEWAQVDERDRGIFMDLQPPPTLSPGYSEPPSPYDVYYANTMSTPLPSTPSYIQHYDPYDPIYFDPHVQSVLAAANAHGMGLRGNPTRALDDLQRRFGSSVSLGGSGSGAGAGAGEVAGHRERKNSFSQRKKLRKFFSWRSGN</sequence>
<organism evidence="2 3">
    <name type="scientific">Penicillium cataractarum</name>
    <dbReference type="NCBI Taxonomy" id="2100454"/>
    <lineage>
        <taxon>Eukaryota</taxon>
        <taxon>Fungi</taxon>
        <taxon>Dikarya</taxon>
        <taxon>Ascomycota</taxon>
        <taxon>Pezizomycotina</taxon>
        <taxon>Eurotiomycetes</taxon>
        <taxon>Eurotiomycetidae</taxon>
        <taxon>Eurotiales</taxon>
        <taxon>Aspergillaceae</taxon>
        <taxon>Penicillium</taxon>
    </lineage>
</organism>
<dbReference type="AlphaFoldDB" id="A0A9W9VHP1"/>
<feature type="compositionally biased region" description="Gly residues" evidence="1">
    <location>
        <begin position="519"/>
        <end position="531"/>
    </location>
</feature>
<reference evidence="2" key="2">
    <citation type="journal article" date="2023" name="IMA Fungus">
        <title>Comparative genomic study of the Penicillium genus elucidates a diverse pangenome and 15 lateral gene transfer events.</title>
        <authorList>
            <person name="Petersen C."/>
            <person name="Sorensen T."/>
            <person name="Nielsen M.R."/>
            <person name="Sondergaard T.E."/>
            <person name="Sorensen J.L."/>
            <person name="Fitzpatrick D.A."/>
            <person name="Frisvad J.C."/>
            <person name="Nielsen K.L."/>
        </authorList>
    </citation>
    <scope>NUCLEOTIDE SEQUENCE</scope>
    <source>
        <strain evidence="2">IBT 29864</strain>
    </source>
</reference>
<feature type="region of interest" description="Disordered" evidence="1">
    <location>
        <begin position="344"/>
        <end position="414"/>
    </location>
</feature>
<proteinExistence type="predicted"/>
<feature type="region of interest" description="Disordered" evidence="1">
    <location>
        <begin position="303"/>
        <end position="328"/>
    </location>
</feature>
<feature type="region of interest" description="Disordered" evidence="1">
    <location>
        <begin position="516"/>
        <end position="544"/>
    </location>
</feature>
<dbReference type="Proteomes" id="UP001147782">
    <property type="component" value="Unassembled WGS sequence"/>
</dbReference>
<dbReference type="OrthoDB" id="4315400at2759"/>
<dbReference type="EMBL" id="JAPZBS010000002">
    <property type="protein sequence ID" value="KAJ5379811.1"/>
    <property type="molecule type" value="Genomic_DNA"/>
</dbReference>
<protein>
    <submittedName>
        <fullName evidence="2">Uncharacterized protein</fullName>
    </submittedName>
</protein>
<feature type="region of interest" description="Disordered" evidence="1">
    <location>
        <begin position="137"/>
        <end position="161"/>
    </location>
</feature>
<evidence type="ECO:0000313" key="2">
    <source>
        <dbReference type="EMBL" id="KAJ5379811.1"/>
    </source>
</evidence>
<feature type="compositionally biased region" description="Polar residues" evidence="1">
    <location>
        <begin position="351"/>
        <end position="374"/>
    </location>
</feature>
<evidence type="ECO:0000256" key="1">
    <source>
        <dbReference type="SAM" id="MobiDB-lite"/>
    </source>
</evidence>
<gene>
    <name evidence="2" type="ORF">N7496_002239</name>
</gene>
<comment type="caution">
    <text evidence="2">The sequence shown here is derived from an EMBL/GenBank/DDBJ whole genome shotgun (WGS) entry which is preliminary data.</text>
</comment>
<accession>A0A9W9VHP1</accession>
<feature type="region of interest" description="Disordered" evidence="1">
    <location>
        <begin position="185"/>
        <end position="208"/>
    </location>
</feature>
<dbReference type="GeneID" id="81434347"/>